<accession>L1LFZ1</accession>
<organism evidence="1 2">
    <name type="scientific">Theileria equi strain WA</name>
    <dbReference type="NCBI Taxonomy" id="1537102"/>
    <lineage>
        <taxon>Eukaryota</taxon>
        <taxon>Sar</taxon>
        <taxon>Alveolata</taxon>
        <taxon>Apicomplexa</taxon>
        <taxon>Aconoidasida</taxon>
        <taxon>Piroplasmida</taxon>
        <taxon>Theileriidae</taxon>
        <taxon>Theileria</taxon>
    </lineage>
</organism>
<evidence type="ECO:0000313" key="1">
    <source>
        <dbReference type="EMBL" id="EKX74347.1"/>
    </source>
</evidence>
<evidence type="ECO:0000313" key="2">
    <source>
        <dbReference type="Proteomes" id="UP000031512"/>
    </source>
</evidence>
<dbReference type="PANTHER" id="PTHR38585">
    <property type="entry name" value="TRANSMEMBRANE PROTEIN"/>
    <property type="match status" value="1"/>
</dbReference>
<dbReference type="GeneID" id="15807795"/>
<dbReference type="Proteomes" id="UP000031512">
    <property type="component" value="Unassembled WGS sequence"/>
</dbReference>
<dbReference type="eggNOG" id="ENOG502S73D">
    <property type="taxonomic scope" value="Eukaryota"/>
</dbReference>
<gene>
    <name evidence="1" type="ORF">BEWA_043880</name>
</gene>
<dbReference type="RefSeq" id="XP_004833799.1">
    <property type="nucleotide sequence ID" value="XM_004833742.1"/>
</dbReference>
<reference evidence="1 2" key="1">
    <citation type="journal article" date="2012" name="BMC Genomics">
        <title>Comparative genomic analysis and phylogenetic position of Theileria equi.</title>
        <authorList>
            <person name="Kappmeyer L.S."/>
            <person name="Thiagarajan M."/>
            <person name="Herndon D.R."/>
            <person name="Ramsay J.D."/>
            <person name="Caler E."/>
            <person name="Djikeng A."/>
            <person name="Gillespie J.J."/>
            <person name="Lau A.O."/>
            <person name="Roalson E.H."/>
            <person name="Silva J.C."/>
            <person name="Silva M.G."/>
            <person name="Suarez C.E."/>
            <person name="Ueti M.W."/>
            <person name="Nene V.M."/>
            <person name="Mealey R.H."/>
            <person name="Knowles D.P."/>
            <person name="Brayton K.A."/>
        </authorList>
    </citation>
    <scope>NUCLEOTIDE SEQUENCE [LARGE SCALE GENOMIC DNA]</scope>
    <source>
        <strain evidence="1 2">WA</strain>
    </source>
</reference>
<dbReference type="OrthoDB" id="360690at2759"/>
<dbReference type="AlphaFoldDB" id="L1LFZ1"/>
<sequence>MLSRSNVLSYEKGVAGTQNPGSLEAKLIPYGKNYILPTNKGLKAIDWHLCTITCGTYLSQGLLINILFLIIANISQMLQNQLEIDTSNLLHGKFSGILTVSIGSFLSYRISELIFQYVMKRYNNDSSLKRLYEVIVPNKACLYCVQLPVNIVNRLTSFLQSENKLKQEAVENIVDSENTRVKSEKLQSTKRQLLKREIAVISAYSLATFLLLGGNEITHPGAYAMPKLSLEANGYKYATKAQKRTIQKVGKTYGCHTCGYISQIERYIADHQPPSGVVKQRLKGKYISFLLKHNLVPLSLVKPKQHFYPQCIKCSQIQSRIVRKRQFVTHSLIPRTQAQENNTLLDSKSIPTMSYYIFRYQVCISKHTHFSS</sequence>
<dbReference type="STRING" id="1537102.L1LFZ1"/>
<dbReference type="PANTHER" id="PTHR38585:SF1">
    <property type="entry name" value="TRANSMEMBRANE PROTEIN"/>
    <property type="match status" value="1"/>
</dbReference>
<dbReference type="VEuPathDB" id="PiroplasmaDB:BEWA_043880"/>
<proteinExistence type="predicted"/>
<protein>
    <submittedName>
        <fullName evidence="1">Uncharacterized protein</fullName>
    </submittedName>
</protein>
<keyword evidence="2" id="KW-1185">Reference proteome</keyword>
<dbReference type="KEGG" id="beq:BEWA_043880"/>
<dbReference type="EMBL" id="ACOU01000002">
    <property type="protein sequence ID" value="EKX74347.1"/>
    <property type="molecule type" value="Genomic_DNA"/>
</dbReference>
<name>L1LFZ1_THEEQ</name>
<comment type="caution">
    <text evidence="1">The sequence shown here is derived from an EMBL/GenBank/DDBJ whole genome shotgun (WGS) entry which is preliminary data.</text>
</comment>